<keyword evidence="3" id="KW-1185">Reference proteome</keyword>
<organism evidence="2 3">
    <name type="scientific">Niastella yeongjuensis</name>
    <dbReference type="NCBI Taxonomy" id="354355"/>
    <lineage>
        <taxon>Bacteria</taxon>
        <taxon>Pseudomonadati</taxon>
        <taxon>Bacteroidota</taxon>
        <taxon>Chitinophagia</taxon>
        <taxon>Chitinophagales</taxon>
        <taxon>Chitinophagaceae</taxon>
        <taxon>Niastella</taxon>
    </lineage>
</organism>
<dbReference type="EMBL" id="LVXG01000002">
    <property type="protein sequence ID" value="OQP55920.1"/>
    <property type="molecule type" value="Genomic_DNA"/>
</dbReference>
<reference evidence="3" key="1">
    <citation type="submission" date="2016-04" db="EMBL/GenBank/DDBJ databases">
        <authorList>
            <person name="Chen L."/>
            <person name="Zhuang W."/>
            <person name="Wang G."/>
        </authorList>
    </citation>
    <scope>NUCLEOTIDE SEQUENCE [LARGE SCALE GENOMIC DNA]</scope>
    <source>
        <strain evidence="3">17621</strain>
    </source>
</reference>
<comment type="caution">
    <text evidence="2">The sequence shown here is derived from an EMBL/GenBank/DDBJ whole genome shotgun (WGS) entry which is preliminary data.</text>
</comment>
<dbReference type="AlphaFoldDB" id="A0A1V9FBZ6"/>
<evidence type="ECO:0000313" key="3">
    <source>
        <dbReference type="Proteomes" id="UP000192610"/>
    </source>
</evidence>
<gene>
    <name evidence="2" type="ORF">A4H97_20240</name>
</gene>
<name>A0A1V9FBZ6_9BACT</name>
<dbReference type="OrthoDB" id="680073at2"/>
<evidence type="ECO:0008006" key="4">
    <source>
        <dbReference type="Google" id="ProtNLM"/>
    </source>
</evidence>
<feature type="chain" id="PRO_5010731620" description="Secreted protein" evidence="1">
    <location>
        <begin position="23"/>
        <end position="85"/>
    </location>
</feature>
<evidence type="ECO:0000313" key="2">
    <source>
        <dbReference type="EMBL" id="OQP55920.1"/>
    </source>
</evidence>
<proteinExistence type="predicted"/>
<feature type="signal peptide" evidence="1">
    <location>
        <begin position="1"/>
        <end position="22"/>
    </location>
</feature>
<dbReference type="RefSeq" id="WP_081197126.1">
    <property type="nucleotide sequence ID" value="NZ_FOCZ01000010.1"/>
</dbReference>
<accession>A0A1V9FBZ6</accession>
<evidence type="ECO:0000256" key="1">
    <source>
        <dbReference type="SAM" id="SignalP"/>
    </source>
</evidence>
<sequence length="85" mass="9169">MNKIKVAFVAIAILAGVGGAFATNCEQCANSPQYVWNGSMYVRVGIIGEDYDCFIGAGVCTFYQPDPIGQPNNYAPCHEGGWFQL</sequence>
<dbReference type="Proteomes" id="UP000192610">
    <property type="component" value="Unassembled WGS sequence"/>
</dbReference>
<keyword evidence="1" id="KW-0732">Signal</keyword>
<protein>
    <recommendedName>
        <fullName evidence="4">Secreted protein</fullName>
    </recommendedName>
</protein>